<evidence type="ECO:0000256" key="4">
    <source>
        <dbReference type="ARBA" id="ARBA00022475"/>
    </source>
</evidence>
<dbReference type="Pfam" id="PF12156">
    <property type="entry name" value="ATPase-cat_bd"/>
    <property type="match status" value="1"/>
</dbReference>
<dbReference type="GO" id="GO:0005507">
    <property type="term" value="F:copper ion binding"/>
    <property type="evidence" value="ECO:0007669"/>
    <property type="project" value="TreeGrafter"/>
</dbReference>
<comment type="similarity">
    <text evidence="2 17">Belongs to the cation transport ATPase (P-type) (TC 3.A.3) family. Type IB subfamily.</text>
</comment>
<feature type="transmembrane region" description="Helical" evidence="17">
    <location>
        <begin position="802"/>
        <end position="820"/>
    </location>
</feature>
<comment type="catalytic activity">
    <reaction evidence="16">
        <text>Cu(2+)(in) + ATP + H2O = Cu(2+)(out) + ADP + phosphate + H(+)</text>
        <dbReference type="Rhea" id="RHEA:10376"/>
        <dbReference type="ChEBI" id="CHEBI:15377"/>
        <dbReference type="ChEBI" id="CHEBI:15378"/>
        <dbReference type="ChEBI" id="CHEBI:29036"/>
        <dbReference type="ChEBI" id="CHEBI:30616"/>
        <dbReference type="ChEBI" id="CHEBI:43474"/>
        <dbReference type="ChEBI" id="CHEBI:456216"/>
        <dbReference type="EC" id="7.2.2.9"/>
    </reaction>
</comment>
<dbReference type="SFLD" id="SFLDS00003">
    <property type="entry name" value="Haloacid_Dehalogenase"/>
    <property type="match status" value="1"/>
</dbReference>
<feature type="transmembrane region" description="Helical" evidence="17">
    <location>
        <begin position="247"/>
        <end position="269"/>
    </location>
</feature>
<dbReference type="SUPFAM" id="SSF55008">
    <property type="entry name" value="HMA, heavy metal-associated domain"/>
    <property type="match status" value="1"/>
</dbReference>
<keyword evidence="13" id="KW-0406">Ion transport</keyword>
<feature type="transmembrane region" description="Helical" evidence="17">
    <location>
        <begin position="777"/>
        <end position="796"/>
    </location>
</feature>
<evidence type="ECO:0000259" key="18">
    <source>
        <dbReference type="PROSITE" id="PS50846"/>
    </source>
</evidence>
<evidence type="ECO:0000313" key="20">
    <source>
        <dbReference type="Proteomes" id="UP000780345"/>
    </source>
</evidence>
<evidence type="ECO:0000256" key="12">
    <source>
        <dbReference type="ARBA" id="ARBA00022989"/>
    </source>
</evidence>
<evidence type="ECO:0000256" key="2">
    <source>
        <dbReference type="ARBA" id="ARBA00006024"/>
    </source>
</evidence>
<keyword evidence="5" id="KW-0597">Phosphoprotein</keyword>
<dbReference type="InterPro" id="IPR023214">
    <property type="entry name" value="HAD_sf"/>
</dbReference>
<feature type="transmembrane region" description="Helical" evidence="17">
    <location>
        <begin position="179"/>
        <end position="202"/>
    </location>
</feature>
<keyword evidence="4 17" id="KW-1003">Cell membrane</keyword>
<dbReference type="CDD" id="cd00371">
    <property type="entry name" value="HMA"/>
    <property type="match status" value="1"/>
</dbReference>
<dbReference type="Gene3D" id="2.70.150.10">
    <property type="entry name" value="Calcium-transporting ATPase, cytoplasmic transduction domain A"/>
    <property type="match status" value="1"/>
</dbReference>
<evidence type="ECO:0000256" key="16">
    <source>
        <dbReference type="ARBA" id="ARBA00047424"/>
    </source>
</evidence>
<evidence type="ECO:0000256" key="8">
    <source>
        <dbReference type="ARBA" id="ARBA00022741"/>
    </source>
</evidence>
<dbReference type="Proteomes" id="UP000780345">
    <property type="component" value="Unassembled WGS sequence"/>
</dbReference>
<evidence type="ECO:0000256" key="15">
    <source>
        <dbReference type="ARBA" id="ARBA00038904"/>
    </source>
</evidence>
<evidence type="ECO:0000256" key="14">
    <source>
        <dbReference type="ARBA" id="ARBA00023136"/>
    </source>
</evidence>
<evidence type="ECO:0000313" key="19">
    <source>
        <dbReference type="EMBL" id="MBF1264168.1"/>
    </source>
</evidence>
<dbReference type="PRINTS" id="PR00119">
    <property type="entry name" value="CATATPASE"/>
</dbReference>
<dbReference type="NCBIfam" id="TIGR01494">
    <property type="entry name" value="ATPase_P-type"/>
    <property type="match status" value="1"/>
</dbReference>
<evidence type="ECO:0000256" key="7">
    <source>
        <dbReference type="ARBA" id="ARBA00022723"/>
    </source>
</evidence>
<evidence type="ECO:0000256" key="1">
    <source>
        <dbReference type="ARBA" id="ARBA00004651"/>
    </source>
</evidence>
<dbReference type="AlphaFoldDB" id="A0A930DFJ5"/>
<evidence type="ECO:0000256" key="10">
    <source>
        <dbReference type="ARBA" id="ARBA00022842"/>
    </source>
</evidence>
<dbReference type="SFLD" id="SFLDG00002">
    <property type="entry name" value="C1.7:_P-type_atpase_like"/>
    <property type="match status" value="1"/>
</dbReference>
<keyword evidence="6 17" id="KW-0812">Transmembrane</keyword>
<dbReference type="InterPro" id="IPR008250">
    <property type="entry name" value="ATPase_P-typ_transduc_dom_A_sf"/>
</dbReference>
<evidence type="ECO:0000256" key="5">
    <source>
        <dbReference type="ARBA" id="ARBA00022553"/>
    </source>
</evidence>
<evidence type="ECO:0000256" key="13">
    <source>
        <dbReference type="ARBA" id="ARBA00023065"/>
    </source>
</evidence>
<dbReference type="GO" id="GO:0043682">
    <property type="term" value="F:P-type divalent copper transporter activity"/>
    <property type="evidence" value="ECO:0007669"/>
    <property type="project" value="UniProtKB-EC"/>
</dbReference>
<dbReference type="FunFam" id="2.70.150.10:FF:000002">
    <property type="entry name" value="Copper-transporting ATPase 1, putative"/>
    <property type="match status" value="1"/>
</dbReference>
<dbReference type="GO" id="GO:0005524">
    <property type="term" value="F:ATP binding"/>
    <property type="evidence" value="ECO:0007669"/>
    <property type="project" value="UniProtKB-UniRule"/>
</dbReference>
<dbReference type="PANTHER" id="PTHR43520">
    <property type="entry name" value="ATP7, ISOFORM B"/>
    <property type="match status" value="1"/>
</dbReference>
<dbReference type="Pfam" id="PF00702">
    <property type="entry name" value="Hydrolase"/>
    <property type="match status" value="1"/>
</dbReference>
<dbReference type="Gene3D" id="3.40.50.1000">
    <property type="entry name" value="HAD superfamily/HAD-like"/>
    <property type="match status" value="1"/>
</dbReference>
<keyword evidence="9 17" id="KW-0067">ATP-binding</keyword>
<dbReference type="InterPro" id="IPR021993">
    <property type="entry name" value="ATPase-cat-bd"/>
</dbReference>
<evidence type="ECO:0000256" key="17">
    <source>
        <dbReference type="RuleBase" id="RU362081"/>
    </source>
</evidence>
<dbReference type="Pfam" id="PF00122">
    <property type="entry name" value="E1-E2_ATPase"/>
    <property type="match status" value="1"/>
</dbReference>
<dbReference type="InterPro" id="IPR027256">
    <property type="entry name" value="P-typ_ATPase_IB"/>
</dbReference>
<evidence type="ECO:0000256" key="6">
    <source>
        <dbReference type="ARBA" id="ARBA00022692"/>
    </source>
</evidence>
<keyword evidence="11" id="KW-1278">Translocase</keyword>
<dbReference type="GO" id="GO:0016887">
    <property type="term" value="F:ATP hydrolysis activity"/>
    <property type="evidence" value="ECO:0007669"/>
    <property type="project" value="InterPro"/>
</dbReference>
<dbReference type="InterPro" id="IPR023299">
    <property type="entry name" value="ATPase_P-typ_cyto_dom_N"/>
</dbReference>
<dbReference type="GO" id="GO:0005886">
    <property type="term" value="C:plasma membrane"/>
    <property type="evidence" value="ECO:0007669"/>
    <property type="project" value="UniProtKB-SubCell"/>
</dbReference>
<reference evidence="19" key="1">
    <citation type="submission" date="2020-04" db="EMBL/GenBank/DDBJ databases">
        <title>Deep metagenomics examines the oral microbiome during advanced dental caries in children, revealing novel taxa and co-occurrences with host molecules.</title>
        <authorList>
            <person name="Baker J.L."/>
            <person name="Morton J.T."/>
            <person name="Dinis M."/>
            <person name="Alvarez R."/>
            <person name="Tran N.C."/>
            <person name="Knight R."/>
            <person name="Edlund A."/>
        </authorList>
    </citation>
    <scope>NUCLEOTIDE SEQUENCE</scope>
    <source>
        <strain evidence="19">JCVI_32_bin.62</strain>
    </source>
</reference>
<dbReference type="PRINTS" id="PR00943">
    <property type="entry name" value="CUATPASE"/>
</dbReference>
<dbReference type="InterPro" id="IPR036163">
    <property type="entry name" value="HMA_dom_sf"/>
</dbReference>
<dbReference type="Gene3D" id="3.30.70.100">
    <property type="match status" value="1"/>
</dbReference>
<name>A0A930DFJ5_NEISI</name>
<evidence type="ECO:0000256" key="9">
    <source>
        <dbReference type="ARBA" id="ARBA00022840"/>
    </source>
</evidence>
<comment type="subcellular location">
    <subcellularLocation>
        <location evidence="1">Cell membrane</location>
        <topology evidence="1">Multi-pass membrane protein</topology>
    </subcellularLocation>
</comment>
<dbReference type="InterPro" id="IPR006121">
    <property type="entry name" value="HMA_dom"/>
</dbReference>
<feature type="transmembrane region" description="Helical" evidence="17">
    <location>
        <begin position="275"/>
        <end position="294"/>
    </location>
</feature>
<keyword evidence="10" id="KW-0460">Magnesium</keyword>
<dbReference type="InterPro" id="IPR023298">
    <property type="entry name" value="ATPase_P-typ_TM_dom_sf"/>
</dbReference>
<keyword evidence="12 17" id="KW-1133">Transmembrane helix</keyword>
<dbReference type="InterPro" id="IPR036412">
    <property type="entry name" value="HAD-like_sf"/>
</dbReference>
<organism evidence="19 20">
    <name type="scientific">Neisseria sicca</name>
    <dbReference type="NCBI Taxonomy" id="490"/>
    <lineage>
        <taxon>Bacteria</taxon>
        <taxon>Pseudomonadati</taxon>
        <taxon>Pseudomonadota</taxon>
        <taxon>Betaproteobacteria</taxon>
        <taxon>Neisseriales</taxon>
        <taxon>Neisseriaceae</taxon>
        <taxon>Neisseria</taxon>
    </lineage>
</organism>
<comment type="caution">
    <text evidence="19">The sequence shown here is derived from an EMBL/GenBank/DDBJ whole genome shotgun (WGS) entry which is preliminary data.</text>
</comment>
<dbReference type="Gene3D" id="3.40.1110.10">
    <property type="entry name" value="Calcium-transporting ATPase, cytoplasmic domain N"/>
    <property type="match status" value="1"/>
</dbReference>
<feature type="transmembrane region" description="Helical" evidence="17">
    <location>
        <begin position="214"/>
        <end position="235"/>
    </location>
</feature>
<dbReference type="PROSITE" id="PS00154">
    <property type="entry name" value="ATPASE_E1_E2"/>
    <property type="match status" value="1"/>
</dbReference>
<dbReference type="CDD" id="cd02079">
    <property type="entry name" value="P-type_ATPase_HM"/>
    <property type="match status" value="1"/>
</dbReference>
<gene>
    <name evidence="19" type="ORF">HXM80_00380</name>
</gene>
<dbReference type="EC" id="7.2.2.9" evidence="15"/>
<keyword evidence="3" id="KW-0813">Transport</keyword>
<protein>
    <recommendedName>
        <fullName evidence="15">P-type Cu(2+) transporter</fullName>
        <ecNumber evidence="15">7.2.2.9</ecNumber>
    </recommendedName>
</protein>
<sequence length="824" mass="89397">MNQTERTCFHCGLEVPEHLHLTVRYENEDHETCCAGCQAVAQSIIDAGLGNYYKQRTADAEKSELPPPEVLSQLKLYDLPEVQADFVEVGEGDEREAVLMLGGITCAACVWLIEQQLLRMAGVVRVDLNYSTHRCRVVWDEGKIALSDILLKIRKTGYTAAPYDAQKVEAQAQKERKQFIVRLAVAGLGMMQTMMFAVPTYLYGGEIEPLFLEILHWGGFLMVLPVVFYSALPFYRGAWRDWKNRRVGMDTPIAIAVVITFVAGIYSLAVNAGQGMYFESIAMLLFFLLGGRFMEQIARRRAGDAAERLVKLVPAFCHRLPSYPDSEEIEEAAVVQLQAGDVIVVKPGEVIPVDGTVLSGESEVDEAMLTGESLPVVKRSSENVTAGTLNTGSPLVIRTDRTGNNTRLSHIVKLLDRALAQKPRAAELAEKYASSFVFGELLLAIPVFIGWTWYADAQTALWITVALLVITCPCALSLATPTALAASTGALADDGVLISGKQSLETLAQIDDVVFDKTGTLTKGQLSVSRIIPLGRLKTEEALAAAQALEQQSEHPIARAILSHTLSDDPDNPAPEYTVSQRVNRIGQGVSAQMTYKGETQVWALGRADFVAGIAGVLPDEAANIEHAGSMVFLGNQSGFQAVFLLEDQIKNSAAAMLNILKQQGIRTHLLSGDRTNAVAQVAQALGLDTYRAEASPEEKLAYVEDLQKQGRKVLMVGDGINDAPVLAQADVSAAVAAGADVARDGADLVLLNDDLNILPATIAQARRTREIIRQNLAWASAYNIIAVPLAVLGYVKPWIAALGMSLSSLFVVGNALRLLKKRE</sequence>
<dbReference type="InterPro" id="IPR001757">
    <property type="entry name" value="P_typ_ATPase"/>
</dbReference>
<dbReference type="InterPro" id="IPR018303">
    <property type="entry name" value="ATPase_P-typ_P_site"/>
</dbReference>
<evidence type="ECO:0000256" key="11">
    <source>
        <dbReference type="ARBA" id="ARBA00022967"/>
    </source>
</evidence>
<dbReference type="NCBIfam" id="TIGR01525">
    <property type="entry name" value="ATPase-IB_hvy"/>
    <property type="match status" value="1"/>
</dbReference>
<dbReference type="PANTHER" id="PTHR43520:SF5">
    <property type="entry name" value="CATION-TRANSPORTING P-TYPE ATPASE-RELATED"/>
    <property type="match status" value="1"/>
</dbReference>
<keyword evidence="8 17" id="KW-0547">Nucleotide-binding</keyword>
<keyword evidence="7 17" id="KW-0479">Metal-binding</keyword>
<feature type="transmembrane region" description="Helical" evidence="17">
    <location>
        <begin position="460"/>
        <end position="479"/>
    </location>
</feature>
<dbReference type="SUPFAM" id="SSF81653">
    <property type="entry name" value="Calcium ATPase, transduction domain A"/>
    <property type="match status" value="1"/>
</dbReference>
<dbReference type="SFLD" id="SFLDF00027">
    <property type="entry name" value="p-type_atpase"/>
    <property type="match status" value="1"/>
</dbReference>
<dbReference type="SUPFAM" id="SSF81665">
    <property type="entry name" value="Calcium ATPase, transmembrane domain M"/>
    <property type="match status" value="1"/>
</dbReference>
<accession>A0A930DFJ5</accession>
<proteinExistence type="inferred from homology"/>
<dbReference type="SUPFAM" id="SSF56784">
    <property type="entry name" value="HAD-like"/>
    <property type="match status" value="1"/>
</dbReference>
<evidence type="ECO:0000256" key="3">
    <source>
        <dbReference type="ARBA" id="ARBA00022448"/>
    </source>
</evidence>
<dbReference type="FunFam" id="3.30.70.100:FF:000005">
    <property type="entry name" value="Copper-exporting P-type ATPase A"/>
    <property type="match status" value="1"/>
</dbReference>
<dbReference type="Pfam" id="PF00403">
    <property type="entry name" value="HMA"/>
    <property type="match status" value="1"/>
</dbReference>
<feature type="transmembrane region" description="Helical" evidence="17">
    <location>
        <begin position="432"/>
        <end position="454"/>
    </location>
</feature>
<dbReference type="EMBL" id="JABZQQ010000001">
    <property type="protein sequence ID" value="MBF1264168.1"/>
    <property type="molecule type" value="Genomic_DNA"/>
</dbReference>
<dbReference type="PROSITE" id="PS50846">
    <property type="entry name" value="HMA_2"/>
    <property type="match status" value="1"/>
</dbReference>
<dbReference type="GO" id="GO:0055070">
    <property type="term" value="P:copper ion homeostasis"/>
    <property type="evidence" value="ECO:0007669"/>
    <property type="project" value="TreeGrafter"/>
</dbReference>
<keyword evidence="14 17" id="KW-0472">Membrane</keyword>
<dbReference type="InterPro" id="IPR059000">
    <property type="entry name" value="ATPase_P-type_domA"/>
</dbReference>
<feature type="domain" description="HMA" evidence="18">
    <location>
        <begin position="95"/>
        <end position="161"/>
    </location>
</feature>
<dbReference type="InterPro" id="IPR044492">
    <property type="entry name" value="P_typ_ATPase_HD_dom"/>
</dbReference>